<reference evidence="2 5" key="2">
    <citation type="submission" date="2019-07" db="EMBL/GenBank/DDBJ databases">
        <title>Whole genome shotgun sequence of Lactobacillus siliginis NBRC 101315.</title>
        <authorList>
            <person name="Hosoyama A."/>
            <person name="Uohara A."/>
            <person name="Ohji S."/>
            <person name="Ichikawa N."/>
        </authorList>
    </citation>
    <scope>NUCLEOTIDE SEQUENCE [LARGE SCALE GENOMIC DNA]</scope>
    <source>
        <strain evidence="2 5">NBRC 101315</strain>
    </source>
</reference>
<dbReference type="OrthoDB" id="2315025at2"/>
<dbReference type="Proteomes" id="UP000321429">
    <property type="component" value="Unassembled WGS sequence"/>
</dbReference>
<dbReference type="AlphaFoldDB" id="A0A0R2L9U5"/>
<comment type="caution">
    <text evidence="3">The sequence shown here is derived from an EMBL/GenBank/DDBJ whole genome shotgun (WGS) entry which is preliminary data.</text>
</comment>
<proteinExistence type="predicted"/>
<evidence type="ECO:0000313" key="5">
    <source>
        <dbReference type="Proteomes" id="UP000321429"/>
    </source>
</evidence>
<feature type="transmembrane region" description="Helical" evidence="1">
    <location>
        <begin position="43"/>
        <end position="60"/>
    </location>
</feature>
<keyword evidence="4" id="KW-1185">Reference proteome</keyword>
<accession>A0A0R2L9U5</accession>
<feature type="transmembrane region" description="Helical" evidence="1">
    <location>
        <begin position="6"/>
        <end position="23"/>
    </location>
</feature>
<evidence type="ECO:0000313" key="3">
    <source>
        <dbReference type="EMBL" id="KRN95495.1"/>
    </source>
</evidence>
<dbReference type="RefSeq" id="WP_057810689.1">
    <property type="nucleotide sequence ID" value="NZ_BJUD01000063.1"/>
</dbReference>
<dbReference type="EMBL" id="BJUD01000063">
    <property type="protein sequence ID" value="GEK29509.1"/>
    <property type="molecule type" value="Genomic_DNA"/>
</dbReference>
<evidence type="ECO:0000313" key="4">
    <source>
        <dbReference type="Proteomes" id="UP000051139"/>
    </source>
</evidence>
<feature type="transmembrane region" description="Helical" evidence="1">
    <location>
        <begin position="66"/>
        <end position="89"/>
    </location>
</feature>
<sequence length="95" mass="10297">MAITILMIIFALILFTLAGYLWFHRQTGFSLFTPQRYPNITGVITFWAIELTVVGVLALLGTVNIVIMVIALAVGSLSGMGLGLTLVTLMNAPRN</sequence>
<evidence type="ECO:0000256" key="1">
    <source>
        <dbReference type="SAM" id="Phobius"/>
    </source>
</evidence>
<keyword evidence="1" id="KW-0812">Transmembrane</keyword>
<name>A0A0R2L9U5_9LACO</name>
<keyword evidence="1" id="KW-1133">Transmembrane helix</keyword>
<protein>
    <submittedName>
        <fullName evidence="3">Uncharacterized protein</fullName>
    </submittedName>
</protein>
<evidence type="ECO:0000313" key="2">
    <source>
        <dbReference type="EMBL" id="GEK29509.1"/>
    </source>
</evidence>
<dbReference type="Proteomes" id="UP000051139">
    <property type="component" value="Unassembled WGS sequence"/>
</dbReference>
<gene>
    <name evidence="3" type="ORF">IV55_GL001957</name>
    <name evidence="2" type="ORF">LSI01_18200</name>
</gene>
<keyword evidence="1" id="KW-0472">Membrane</keyword>
<dbReference type="PATRIC" id="fig|348151.3.peg.2010"/>
<reference evidence="3 4" key="1">
    <citation type="journal article" date="2015" name="Genome Announc.">
        <title>Expanding the biotechnology potential of lactobacilli through comparative genomics of 213 strains and associated genera.</title>
        <authorList>
            <person name="Sun Z."/>
            <person name="Harris H.M."/>
            <person name="McCann A."/>
            <person name="Guo C."/>
            <person name="Argimon S."/>
            <person name="Zhang W."/>
            <person name="Yang X."/>
            <person name="Jeffery I.B."/>
            <person name="Cooney J.C."/>
            <person name="Kagawa T.F."/>
            <person name="Liu W."/>
            <person name="Song Y."/>
            <person name="Salvetti E."/>
            <person name="Wrobel A."/>
            <person name="Rasinkangas P."/>
            <person name="Parkhill J."/>
            <person name="Rea M.C."/>
            <person name="O'Sullivan O."/>
            <person name="Ritari J."/>
            <person name="Douillard F.P."/>
            <person name="Paul Ross R."/>
            <person name="Yang R."/>
            <person name="Briner A.E."/>
            <person name="Felis G.E."/>
            <person name="de Vos W.M."/>
            <person name="Barrangou R."/>
            <person name="Klaenhammer T.R."/>
            <person name="Caufield P.W."/>
            <person name="Cui Y."/>
            <person name="Zhang H."/>
            <person name="O'Toole P.W."/>
        </authorList>
    </citation>
    <scope>NUCLEOTIDE SEQUENCE [LARGE SCALE GENOMIC DNA]</scope>
    <source>
        <strain evidence="3 4">DSM 22696</strain>
    </source>
</reference>
<organism evidence="3 4">
    <name type="scientific">Furfurilactobacillus siliginis</name>
    <dbReference type="NCBI Taxonomy" id="348151"/>
    <lineage>
        <taxon>Bacteria</taxon>
        <taxon>Bacillati</taxon>
        <taxon>Bacillota</taxon>
        <taxon>Bacilli</taxon>
        <taxon>Lactobacillales</taxon>
        <taxon>Lactobacillaceae</taxon>
        <taxon>Furfurilactobacillus</taxon>
    </lineage>
</organism>
<dbReference type="EMBL" id="JQCB01000008">
    <property type="protein sequence ID" value="KRN95495.1"/>
    <property type="molecule type" value="Genomic_DNA"/>
</dbReference>